<organism evidence="1 2">
    <name type="scientific">Rhizophagus irregularis</name>
    <dbReference type="NCBI Taxonomy" id="588596"/>
    <lineage>
        <taxon>Eukaryota</taxon>
        <taxon>Fungi</taxon>
        <taxon>Fungi incertae sedis</taxon>
        <taxon>Mucoromycota</taxon>
        <taxon>Glomeromycotina</taxon>
        <taxon>Glomeromycetes</taxon>
        <taxon>Glomerales</taxon>
        <taxon>Glomeraceae</taxon>
        <taxon>Rhizophagus</taxon>
    </lineage>
</organism>
<reference evidence="1 2" key="1">
    <citation type="submission" date="2016-04" db="EMBL/GenBank/DDBJ databases">
        <title>Genome analyses suggest a sexual origin of heterokaryosis in a supposedly ancient asexual fungus.</title>
        <authorList>
            <person name="Ropars J."/>
            <person name="Sedzielewska K."/>
            <person name="Noel J."/>
            <person name="Charron P."/>
            <person name="Farinelli L."/>
            <person name="Marton T."/>
            <person name="Kruger M."/>
            <person name="Pelin A."/>
            <person name="Brachmann A."/>
            <person name="Corradi N."/>
        </authorList>
    </citation>
    <scope>NUCLEOTIDE SEQUENCE [LARGE SCALE GENOMIC DNA]</scope>
    <source>
        <strain evidence="1 2">C2</strain>
    </source>
</reference>
<dbReference type="VEuPathDB" id="FungiDB:RhiirFUN_016955"/>
<evidence type="ECO:0000313" key="1">
    <source>
        <dbReference type="EMBL" id="PKK63669.1"/>
    </source>
</evidence>
<gene>
    <name evidence="1" type="ORF">RhiirC2_788559</name>
</gene>
<proteinExistence type="predicted"/>
<comment type="caution">
    <text evidence="1">The sequence shown here is derived from an EMBL/GenBank/DDBJ whole genome shotgun (WGS) entry which is preliminary data.</text>
</comment>
<dbReference type="Proteomes" id="UP000233469">
    <property type="component" value="Unassembled WGS sequence"/>
</dbReference>
<dbReference type="EMBL" id="LLXL01001599">
    <property type="protein sequence ID" value="PKK63669.1"/>
    <property type="molecule type" value="Genomic_DNA"/>
</dbReference>
<reference evidence="1 2" key="2">
    <citation type="submission" date="2017-10" db="EMBL/GenBank/DDBJ databases">
        <title>Extensive intraspecific genome diversity in a model arbuscular mycorrhizal fungus.</title>
        <authorList>
            <person name="Chen E.C.H."/>
            <person name="Morin E."/>
            <person name="Baudet D."/>
            <person name="Noel J."/>
            <person name="Ndikumana S."/>
            <person name="Charron P."/>
            <person name="St-Onge C."/>
            <person name="Giorgi J."/>
            <person name="Grigoriev I.V."/>
            <person name="Roux C."/>
            <person name="Martin F.M."/>
            <person name="Corradi N."/>
        </authorList>
    </citation>
    <scope>NUCLEOTIDE SEQUENCE [LARGE SCALE GENOMIC DNA]</scope>
    <source>
        <strain evidence="1 2">C2</strain>
    </source>
</reference>
<accession>A0A2N1MPX4</accession>
<dbReference type="AlphaFoldDB" id="A0A2N1MPX4"/>
<dbReference type="VEuPathDB" id="FungiDB:FUN_014126"/>
<protein>
    <submittedName>
        <fullName evidence="1">Uncharacterized protein</fullName>
    </submittedName>
</protein>
<evidence type="ECO:0000313" key="2">
    <source>
        <dbReference type="Proteomes" id="UP000233469"/>
    </source>
</evidence>
<name>A0A2N1MPX4_9GLOM</name>
<dbReference type="VEuPathDB" id="FungiDB:RhiirA1_400579"/>
<sequence>MTDIEEIIDLYAEIPTFYPDYKPIIDKMPPSLVKRAFDQLLIIKRNPVLPKEITEKTKNRRAFVYSMDTGMQTEDNSFSDKATQTDSLDKATQTDDIDFLGQIKRVNMILINAPLAEKGPESQNYGSEKTTSSNVAYEAEKGCLYERAERKAVEIGTEEMVTNYIE</sequence>